<protein>
    <submittedName>
        <fullName evidence="1">PTS sugar transporter subunit IIA</fullName>
    </submittedName>
</protein>
<dbReference type="InterPro" id="IPR016152">
    <property type="entry name" value="PTrfase/Anion_transptr"/>
</dbReference>
<dbReference type="STRING" id="1235591.CAK95_27535"/>
<evidence type="ECO:0000313" key="1">
    <source>
        <dbReference type="EMBL" id="ARQ02443.1"/>
    </source>
</evidence>
<dbReference type="Proteomes" id="UP000194137">
    <property type="component" value="Chromosome"/>
</dbReference>
<dbReference type="PANTHER" id="PTHR47738">
    <property type="entry name" value="PTS SYSTEM FRUCTOSE-LIKE EIIA COMPONENT-RELATED"/>
    <property type="match status" value="1"/>
</dbReference>
<sequence length="149" mass="15833">MKIADFLSPTDVIVDAVCADKNQALRQLAERASAALGIPANPIQTALRAREDLGSTGTGGGVAIPHARVDFVQKPYGVLMKLNRSIDFDSMDGKPVDIVFMLLLPKTPEGDQLGVLAAVSRTLRSAPVVRKMREATTSSELSEIASSQS</sequence>
<dbReference type="RefSeq" id="WP_086090875.1">
    <property type="nucleotide sequence ID" value="NZ_CP021112.1"/>
</dbReference>
<dbReference type="GO" id="GO:0030295">
    <property type="term" value="F:protein kinase activator activity"/>
    <property type="evidence" value="ECO:0007669"/>
    <property type="project" value="TreeGrafter"/>
</dbReference>
<organism evidence="1 2">
    <name type="scientific">Pseudorhodoplanes sinuspersici</name>
    <dbReference type="NCBI Taxonomy" id="1235591"/>
    <lineage>
        <taxon>Bacteria</taxon>
        <taxon>Pseudomonadati</taxon>
        <taxon>Pseudomonadota</taxon>
        <taxon>Alphaproteobacteria</taxon>
        <taxon>Hyphomicrobiales</taxon>
        <taxon>Pseudorhodoplanes</taxon>
    </lineage>
</organism>
<accession>A0A1W6ZYN3</accession>
<gene>
    <name evidence="1" type="ORF">CAK95_27535</name>
</gene>
<dbReference type="InterPro" id="IPR002178">
    <property type="entry name" value="PTS_EIIA_type-2_dom"/>
</dbReference>
<evidence type="ECO:0000313" key="2">
    <source>
        <dbReference type="Proteomes" id="UP000194137"/>
    </source>
</evidence>
<dbReference type="Gene3D" id="3.40.930.10">
    <property type="entry name" value="Mannitol-specific EII, Chain A"/>
    <property type="match status" value="1"/>
</dbReference>
<dbReference type="SUPFAM" id="SSF55804">
    <property type="entry name" value="Phoshotransferase/anion transport protein"/>
    <property type="match status" value="1"/>
</dbReference>
<name>A0A1W6ZYN3_9HYPH</name>
<keyword evidence="2" id="KW-1185">Reference proteome</keyword>
<dbReference type="PANTHER" id="PTHR47738:SF1">
    <property type="entry name" value="NITROGEN REGULATORY PROTEIN"/>
    <property type="match status" value="1"/>
</dbReference>
<proteinExistence type="predicted"/>
<dbReference type="InterPro" id="IPR051541">
    <property type="entry name" value="PTS_SugarTrans_NitroReg"/>
</dbReference>
<reference evidence="1 2" key="1">
    <citation type="submission" date="2017-05" db="EMBL/GenBank/DDBJ databases">
        <title>Full genome sequence of Pseudorhodoplanes sinuspersici.</title>
        <authorList>
            <person name="Dastgheib S.M.M."/>
            <person name="Shavandi M."/>
            <person name="Tirandaz H."/>
        </authorList>
    </citation>
    <scope>NUCLEOTIDE SEQUENCE [LARGE SCALE GENOMIC DNA]</scope>
    <source>
        <strain evidence="1 2">RIPI110</strain>
    </source>
</reference>
<dbReference type="KEGG" id="psin:CAK95_27535"/>
<dbReference type="OrthoDB" id="95460at2"/>
<dbReference type="Pfam" id="PF00359">
    <property type="entry name" value="PTS_EIIA_2"/>
    <property type="match status" value="1"/>
</dbReference>
<dbReference type="AlphaFoldDB" id="A0A1W6ZYN3"/>
<dbReference type="EMBL" id="CP021112">
    <property type="protein sequence ID" value="ARQ02443.1"/>
    <property type="molecule type" value="Genomic_DNA"/>
</dbReference>
<keyword evidence="1" id="KW-0762">Sugar transport</keyword>
<keyword evidence="1" id="KW-0813">Transport</keyword>
<dbReference type="CDD" id="cd00211">
    <property type="entry name" value="PTS_IIA_fru"/>
    <property type="match status" value="1"/>
</dbReference>
<dbReference type="PROSITE" id="PS51094">
    <property type="entry name" value="PTS_EIIA_TYPE_2"/>
    <property type="match status" value="1"/>
</dbReference>